<protein>
    <recommendedName>
        <fullName evidence="3">Vps72/YL1 C-terminal domain-containing protein</fullName>
    </recommendedName>
</protein>
<dbReference type="SMART" id="SM00993">
    <property type="entry name" value="YL1_C"/>
    <property type="match status" value="1"/>
</dbReference>
<reference evidence="4 5" key="1">
    <citation type="submission" date="2023-03" db="EMBL/GenBank/DDBJ databases">
        <title>Genome sequence of Lichtheimia ornata CBS 291.66.</title>
        <authorList>
            <person name="Mohabir J.T."/>
            <person name="Shea T.P."/>
            <person name="Kurbessoian T."/>
            <person name="Berby B."/>
            <person name="Fontaine J."/>
            <person name="Livny J."/>
            <person name="Gnirke A."/>
            <person name="Stajich J.E."/>
            <person name="Cuomo C.A."/>
        </authorList>
    </citation>
    <scope>NUCLEOTIDE SEQUENCE [LARGE SCALE GENOMIC DNA]</scope>
    <source>
        <strain evidence="4">CBS 291.66</strain>
    </source>
</reference>
<dbReference type="RefSeq" id="XP_058344240.1">
    <property type="nucleotide sequence ID" value="XM_058485090.1"/>
</dbReference>
<comment type="caution">
    <text evidence="4">The sequence shown here is derived from an EMBL/GenBank/DDBJ whole genome shotgun (WGS) entry which is preliminary data.</text>
</comment>
<feature type="region of interest" description="Disordered" evidence="2">
    <location>
        <begin position="31"/>
        <end position="146"/>
    </location>
</feature>
<evidence type="ECO:0000313" key="4">
    <source>
        <dbReference type="EMBL" id="KAJ8659327.1"/>
    </source>
</evidence>
<dbReference type="GeneID" id="83212455"/>
<dbReference type="AlphaFoldDB" id="A0AAD7V7D8"/>
<evidence type="ECO:0000259" key="3">
    <source>
        <dbReference type="SMART" id="SM00993"/>
    </source>
</evidence>
<dbReference type="Pfam" id="PF05764">
    <property type="entry name" value="YL1"/>
    <property type="match status" value="1"/>
</dbReference>
<keyword evidence="5" id="KW-1185">Reference proteome</keyword>
<dbReference type="InterPro" id="IPR046757">
    <property type="entry name" value="YL1_N"/>
</dbReference>
<dbReference type="PANTHER" id="PTHR13275">
    <property type="entry name" value="YL-1 PROTEIN TRANSCRIPTION FACTOR-LIKE 1"/>
    <property type="match status" value="1"/>
</dbReference>
<comment type="similarity">
    <text evidence="1">Belongs to the VPS72/YL1 family.</text>
</comment>
<feature type="domain" description="Vps72/YL1 C-terminal" evidence="3">
    <location>
        <begin position="321"/>
        <end position="350"/>
    </location>
</feature>
<feature type="compositionally biased region" description="Polar residues" evidence="2">
    <location>
        <begin position="129"/>
        <end position="138"/>
    </location>
</feature>
<dbReference type="EMBL" id="JARTCD010000019">
    <property type="protein sequence ID" value="KAJ8659327.1"/>
    <property type="molecule type" value="Genomic_DNA"/>
</dbReference>
<gene>
    <name evidence="4" type="ORF">O0I10_005042</name>
</gene>
<dbReference type="PANTHER" id="PTHR13275:SF4">
    <property type="entry name" value="VACUOLAR PROTEIN SORTING-ASSOCIATED PROTEIN 72 HOMOLOG"/>
    <property type="match status" value="1"/>
</dbReference>
<dbReference type="Pfam" id="PF08265">
    <property type="entry name" value="YL1_C"/>
    <property type="match status" value="1"/>
</dbReference>
<evidence type="ECO:0000313" key="5">
    <source>
        <dbReference type="Proteomes" id="UP001234581"/>
    </source>
</evidence>
<evidence type="ECO:0000256" key="1">
    <source>
        <dbReference type="ARBA" id="ARBA00006832"/>
    </source>
</evidence>
<feature type="compositionally biased region" description="Basic and acidic residues" evidence="2">
    <location>
        <begin position="71"/>
        <end position="89"/>
    </location>
</feature>
<feature type="compositionally biased region" description="Acidic residues" evidence="2">
    <location>
        <begin position="31"/>
        <end position="41"/>
    </location>
</feature>
<proteinExistence type="inferred from homology"/>
<dbReference type="GO" id="GO:0005634">
    <property type="term" value="C:nucleus"/>
    <property type="evidence" value="ECO:0007669"/>
    <property type="project" value="TreeGrafter"/>
</dbReference>
<name>A0AAD7V7D8_9FUNG</name>
<sequence length="401" mass="46191">MSFARDRERRSNAGNRMRALLDQEAEVEDLFEQESLSDDEDFVTKPDEELHDIIDSDFNTESSDEEEEQEREAQQEDKAIAKQEREARKARMQSVLRQPAKRKAKDTKSASASQQKRPREKRVVKDVQRQSSRATTVRNRLHVEEQIKQYESKKAQVVKRDRPVVKQMTQEELLAEAAITEQENKASLEQWLEKEAEKKAKAKKKDKKRIVGPYVRYTSFTDGDERPKHRQLFMIEPSLNDPQSNIHNEITDPTIVAWHKKRDIESSEMAGRNLITFVHHENNDKADHSLTGLTDRELDRADLIPELVSWADRPPRPLKPTLCPITGLPAKYMDPKTSVPYANADAFKKIRACLNHKTIWSSNMKVYVGEPATNDNLPENWKSFMAGKCDPPPPISSAPNQ</sequence>
<accession>A0AAD7V7D8</accession>
<dbReference type="InterPro" id="IPR013272">
    <property type="entry name" value="Vps72/YL1_C"/>
</dbReference>
<evidence type="ECO:0000256" key="2">
    <source>
        <dbReference type="SAM" id="MobiDB-lite"/>
    </source>
</evidence>
<feature type="compositionally biased region" description="Basic and acidic residues" evidence="2">
    <location>
        <begin position="42"/>
        <end position="54"/>
    </location>
</feature>
<dbReference type="Proteomes" id="UP001234581">
    <property type="component" value="Unassembled WGS sequence"/>
</dbReference>
<organism evidence="4 5">
    <name type="scientific">Lichtheimia ornata</name>
    <dbReference type="NCBI Taxonomy" id="688661"/>
    <lineage>
        <taxon>Eukaryota</taxon>
        <taxon>Fungi</taxon>
        <taxon>Fungi incertae sedis</taxon>
        <taxon>Mucoromycota</taxon>
        <taxon>Mucoromycotina</taxon>
        <taxon>Mucoromycetes</taxon>
        <taxon>Mucorales</taxon>
        <taxon>Lichtheimiaceae</taxon>
        <taxon>Lichtheimia</taxon>
    </lineage>
</organism>